<keyword evidence="9" id="KW-0418">Kinase</keyword>
<dbReference type="NCBIfam" id="TIGR00682">
    <property type="entry name" value="lpxK"/>
    <property type="match status" value="1"/>
</dbReference>
<dbReference type="Proteomes" id="UP000754644">
    <property type="component" value="Unassembled WGS sequence"/>
</dbReference>
<evidence type="ECO:0000256" key="3">
    <source>
        <dbReference type="ARBA" id="ARBA00012071"/>
    </source>
</evidence>
<comment type="pathway">
    <text evidence="2">Glycolipid biosynthesis; lipid IV(A) biosynthesis; lipid IV(A) from (3R)-3-hydroxytetradecanoyl-[acyl-carrier-protein] and UDP-N-acetyl-alpha-D-glucosamine: step 6/6.</text>
</comment>
<protein>
    <recommendedName>
        <fullName evidence="4 12">Tetraacyldisaccharide 4'-kinase</fullName>
        <ecNumber evidence="3 12">2.7.1.130</ecNumber>
    </recommendedName>
</protein>
<evidence type="ECO:0000313" key="14">
    <source>
        <dbReference type="Proteomes" id="UP000754644"/>
    </source>
</evidence>
<comment type="function">
    <text evidence="1">Transfers the gamma-phosphate of ATP to the 4'-position of a tetraacyldisaccharide 1-phosphate intermediate (termed DS-1-P) to form tetraacyldisaccharide 1,4'-bis-phosphate (lipid IVA).</text>
</comment>
<evidence type="ECO:0000256" key="1">
    <source>
        <dbReference type="ARBA" id="ARBA00002274"/>
    </source>
</evidence>
<dbReference type="GO" id="GO:0009244">
    <property type="term" value="P:lipopolysaccharide core region biosynthetic process"/>
    <property type="evidence" value="ECO:0007669"/>
    <property type="project" value="TreeGrafter"/>
</dbReference>
<evidence type="ECO:0000256" key="5">
    <source>
        <dbReference type="ARBA" id="ARBA00022516"/>
    </source>
</evidence>
<keyword evidence="7 13" id="KW-0808">Transferase</keyword>
<evidence type="ECO:0000256" key="9">
    <source>
        <dbReference type="ARBA" id="ARBA00022777"/>
    </source>
</evidence>
<dbReference type="InterPro" id="IPR027417">
    <property type="entry name" value="P-loop_NTPase"/>
</dbReference>
<dbReference type="AlphaFoldDB" id="A0A973A8F5"/>
<gene>
    <name evidence="13" type="ORF">HQ497_10230</name>
</gene>
<dbReference type="GO" id="GO:0009245">
    <property type="term" value="P:lipid A biosynthetic process"/>
    <property type="evidence" value="ECO:0007669"/>
    <property type="project" value="UniProtKB-UniRule"/>
</dbReference>
<evidence type="ECO:0000256" key="6">
    <source>
        <dbReference type="ARBA" id="ARBA00022556"/>
    </source>
</evidence>
<dbReference type="HAMAP" id="MF_00409">
    <property type="entry name" value="LpxK"/>
    <property type="match status" value="1"/>
</dbReference>
<dbReference type="GO" id="GO:0005886">
    <property type="term" value="C:plasma membrane"/>
    <property type="evidence" value="ECO:0007669"/>
    <property type="project" value="TreeGrafter"/>
</dbReference>
<evidence type="ECO:0000313" key="13">
    <source>
        <dbReference type="EMBL" id="NQV65729.1"/>
    </source>
</evidence>
<evidence type="ECO:0000256" key="4">
    <source>
        <dbReference type="ARBA" id="ARBA00016436"/>
    </source>
</evidence>
<dbReference type="EMBL" id="JABMOJ010000382">
    <property type="protein sequence ID" value="NQV65729.1"/>
    <property type="molecule type" value="Genomic_DNA"/>
</dbReference>
<keyword evidence="6" id="KW-0441">Lipid A biosynthesis</keyword>
<evidence type="ECO:0000256" key="7">
    <source>
        <dbReference type="ARBA" id="ARBA00022679"/>
    </source>
</evidence>
<dbReference type="EC" id="2.7.1.130" evidence="3 12"/>
<dbReference type="PANTHER" id="PTHR42724:SF1">
    <property type="entry name" value="TETRAACYLDISACCHARIDE 4'-KINASE, MITOCHONDRIAL-RELATED"/>
    <property type="match status" value="1"/>
</dbReference>
<organism evidence="13 14">
    <name type="scientific">SAR86 cluster bacterium</name>
    <dbReference type="NCBI Taxonomy" id="2030880"/>
    <lineage>
        <taxon>Bacteria</taxon>
        <taxon>Pseudomonadati</taxon>
        <taxon>Pseudomonadota</taxon>
        <taxon>Gammaproteobacteria</taxon>
        <taxon>SAR86 cluster</taxon>
    </lineage>
</organism>
<dbReference type="Pfam" id="PF02606">
    <property type="entry name" value="LpxK"/>
    <property type="match status" value="1"/>
</dbReference>
<evidence type="ECO:0000256" key="10">
    <source>
        <dbReference type="ARBA" id="ARBA00022840"/>
    </source>
</evidence>
<evidence type="ECO:0000256" key="2">
    <source>
        <dbReference type="ARBA" id="ARBA00004870"/>
    </source>
</evidence>
<dbReference type="SUPFAM" id="SSF52540">
    <property type="entry name" value="P-loop containing nucleoside triphosphate hydrolases"/>
    <property type="match status" value="1"/>
</dbReference>
<keyword evidence="11" id="KW-0443">Lipid metabolism</keyword>
<dbReference type="PANTHER" id="PTHR42724">
    <property type="entry name" value="TETRAACYLDISACCHARIDE 4'-KINASE"/>
    <property type="match status" value="1"/>
</dbReference>
<keyword evidence="5" id="KW-0444">Lipid biosynthesis</keyword>
<feature type="non-terminal residue" evidence="13">
    <location>
        <position position="1"/>
    </location>
</feature>
<proteinExistence type="inferred from homology"/>
<keyword evidence="10" id="KW-0067">ATP-binding</keyword>
<accession>A0A973A8F5</accession>
<dbReference type="GO" id="GO:0005524">
    <property type="term" value="F:ATP binding"/>
    <property type="evidence" value="ECO:0007669"/>
    <property type="project" value="UniProtKB-KW"/>
</dbReference>
<evidence type="ECO:0000256" key="8">
    <source>
        <dbReference type="ARBA" id="ARBA00022741"/>
    </source>
</evidence>
<evidence type="ECO:0000256" key="12">
    <source>
        <dbReference type="NCBIfam" id="TIGR00682"/>
    </source>
</evidence>
<comment type="caution">
    <text evidence="13">The sequence shown here is derived from an EMBL/GenBank/DDBJ whole genome shotgun (WGS) entry which is preliminary data.</text>
</comment>
<keyword evidence="8" id="KW-0547">Nucleotide-binding</keyword>
<name>A0A973A8F5_9GAMM</name>
<sequence>PLTSALGGQAAPFISRQALVNAWYDDAKWLRLLMPVAWLFIRLANMRRRRIVNDASRHWCPPVPTIIVGNINVGGTGKSPLVIWLVEQLAAAGYRPGIVSRGHGGRTQYPFDVKLHSDPAATGDEALMLLRRSGCPVVVDPDRVRAAKYLLQQHDCDVIVADDGLQHYALGRDVEIVVMDGQRGLGNGRCLPAGPLREPATRLREVDFVVVNGPQKFALPYATANMQLLPDVLIQLETGAIKPVDTQALGHTVHGVAGIGHPARFFEALRDLGFEVITHEFDDHHLFSLTDLMFNDSLPVIMTEKDAVKVGQLNSGLLHSNFWYLRINVSMPEDFMPRLLHKIKGRRGVATSAEDQSSNGDQHVS</sequence>
<dbReference type="InterPro" id="IPR003758">
    <property type="entry name" value="LpxK"/>
</dbReference>
<evidence type="ECO:0000256" key="11">
    <source>
        <dbReference type="ARBA" id="ARBA00023098"/>
    </source>
</evidence>
<reference evidence="13" key="1">
    <citation type="submission" date="2020-05" db="EMBL/GenBank/DDBJ databases">
        <title>Sulfur intermediates as new biogeochemical hubs in an aquatic model microbial ecosystem.</title>
        <authorList>
            <person name="Vigneron A."/>
        </authorList>
    </citation>
    <scope>NUCLEOTIDE SEQUENCE</scope>
    <source>
        <strain evidence="13">Bin.250</strain>
    </source>
</reference>
<dbReference type="GO" id="GO:0009029">
    <property type="term" value="F:lipid-A 4'-kinase activity"/>
    <property type="evidence" value="ECO:0007669"/>
    <property type="project" value="UniProtKB-UniRule"/>
</dbReference>